<sequence length="100" mass="11383">MFCHDYSSTTAAGGSPRIETWKRHIIRQLKYRNRTQTSVFQDLIESLSVNIGWPLLKPIMLVCSSSRSESVGEVQAKSPHNQRHSGIRVKVTFTLSHNML</sequence>
<proteinExistence type="predicted"/>
<reference evidence="1" key="1">
    <citation type="submission" date="2025-08" db="UniProtKB">
        <authorList>
            <consortium name="Ensembl"/>
        </authorList>
    </citation>
    <scope>IDENTIFICATION</scope>
</reference>
<dbReference type="Ensembl" id="ENSCCRT00015051408.1">
    <property type="protein sequence ID" value="ENSCCRP00015049739.1"/>
    <property type="gene ID" value="ENSCCRG00015020554.1"/>
</dbReference>
<organism evidence="1 2">
    <name type="scientific">Cyprinus carpio</name>
    <name type="common">Common carp</name>
    <dbReference type="NCBI Taxonomy" id="7962"/>
    <lineage>
        <taxon>Eukaryota</taxon>
        <taxon>Metazoa</taxon>
        <taxon>Chordata</taxon>
        <taxon>Craniata</taxon>
        <taxon>Vertebrata</taxon>
        <taxon>Euteleostomi</taxon>
        <taxon>Actinopterygii</taxon>
        <taxon>Neopterygii</taxon>
        <taxon>Teleostei</taxon>
        <taxon>Ostariophysi</taxon>
        <taxon>Cypriniformes</taxon>
        <taxon>Cyprinidae</taxon>
        <taxon>Cyprininae</taxon>
        <taxon>Cyprinus</taxon>
    </lineage>
</organism>
<protein>
    <submittedName>
        <fullName evidence="1">Uncharacterized protein</fullName>
    </submittedName>
</protein>
<dbReference type="Proteomes" id="UP000694700">
    <property type="component" value="Unplaced"/>
</dbReference>
<dbReference type="AlphaFoldDB" id="A0A8C1Z342"/>
<name>A0A8C1Z342_CYPCA</name>
<evidence type="ECO:0000313" key="1">
    <source>
        <dbReference type="Ensembl" id="ENSCCRP00015049739.1"/>
    </source>
</evidence>
<accession>A0A8C1Z342</accession>
<evidence type="ECO:0000313" key="2">
    <source>
        <dbReference type="Proteomes" id="UP000694700"/>
    </source>
</evidence>